<feature type="domain" description="G-protein coupled receptors family 1 profile" evidence="10">
    <location>
        <begin position="1"/>
        <end position="191"/>
    </location>
</feature>
<evidence type="ECO:0000313" key="11">
    <source>
        <dbReference type="EMBL" id="OXA60785.1"/>
    </source>
</evidence>
<evidence type="ECO:0000256" key="6">
    <source>
        <dbReference type="ARBA" id="ARBA00022989"/>
    </source>
</evidence>
<feature type="transmembrane region" description="Helical" evidence="9">
    <location>
        <begin position="140"/>
        <end position="161"/>
    </location>
</feature>
<dbReference type="STRING" id="158441.A0A226ET46"/>
<dbReference type="PRINTS" id="PR00237">
    <property type="entry name" value="GPCRRHODOPSN"/>
</dbReference>
<organism evidence="11 12">
    <name type="scientific">Folsomia candida</name>
    <name type="common">Springtail</name>
    <dbReference type="NCBI Taxonomy" id="158441"/>
    <lineage>
        <taxon>Eukaryota</taxon>
        <taxon>Metazoa</taxon>
        <taxon>Ecdysozoa</taxon>
        <taxon>Arthropoda</taxon>
        <taxon>Hexapoda</taxon>
        <taxon>Collembola</taxon>
        <taxon>Entomobryomorpha</taxon>
        <taxon>Isotomoidea</taxon>
        <taxon>Isotomidae</taxon>
        <taxon>Proisotominae</taxon>
        <taxon>Folsomia</taxon>
    </lineage>
</organism>
<name>A0A226ET46_FOLCA</name>
<protein>
    <submittedName>
        <fullName evidence="11">Relaxin receptor 1</fullName>
    </submittedName>
</protein>
<dbReference type="GO" id="GO:0007189">
    <property type="term" value="P:adenylate cyclase-activating G protein-coupled receptor signaling pathway"/>
    <property type="evidence" value="ECO:0007669"/>
    <property type="project" value="TreeGrafter"/>
</dbReference>
<keyword evidence="6 9" id="KW-1133">Transmembrane helix</keyword>
<dbReference type="PANTHER" id="PTHR24372:SF80">
    <property type="entry name" value="FI21465P1-RELATED"/>
    <property type="match status" value="1"/>
</dbReference>
<feature type="transmembrane region" description="Helical" evidence="9">
    <location>
        <begin position="91"/>
        <end position="112"/>
    </location>
</feature>
<keyword evidence="12" id="KW-1185">Reference proteome</keyword>
<keyword evidence="8" id="KW-0807">Transducer</keyword>
<dbReference type="Pfam" id="PF00001">
    <property type="entry name" value="7tm_1"/>
    <property type="match status" value="1"/>
</dbReference>
<gene>
    <name evidence="11" type="ORF">Fcan01_04126</name>
</gene>
<evidence type="ECO:0000256" key="3">
    <source>
        <dbReference type="ARBA" id="ARBA00022614"/>
    </source>
</evidence>
<feature type="transmembrane region" description="Helical" evidence="9">
    <location>
        <begin position="6"/>
        <end position="26"/>
    </location>
</feature>
<keyword evidence="8 11" id="KW-0675">Receptor</keyword>
<reference evidence="11 12" key="1">
    <citation type="submission" date="2015-12" db="EMBL/GenBank/DDBJ databases">
        <title>The genome of Folsomia candida.</title>
        <authorList>
            <person name="Faddeeva A."/>
            <person name="Derks M.F."/>
            <person name="Anvar Y."/>
            <person name="Smit S."/>
            <person name="Van Straalen N."/>
            <person name="Roelofs D."/>
        </authorList>
    </citation>
    <scope>NUCLEOTIDE SEQUENCE [LARGE SCALE GENOMIC DNA]</scope>
    <source>
        <strain evidence="11 12">VU population</strain>
        <tissue evidence="11">Whole body</tissue>
    </source>
</reference>
<comment type="caution">
    <text evidence="11">The sequence shown here is derived from an EMBL/GenBank/DDBJ whole genome shotgun (WGS) entry which is preliminary data.</text>
</comment>
<evidence type="ECO:0000256" key="1">
    <source>
        <dbReference type="ARBA" id="ARBA00004370"/>
    </source>
</evidence>
<feature type="transmembrane region" description="Helical" evidence="9">
    <location>
        <begin position="173"/>
        <end position="194"/>
    </location>
</feature>
<comment type="subcellular location">
    <subcellularLocation>
        <location evidence="1">Membrane</location>
    </subcellularLocation>
</comment>
<evidence type="ECO:0000256" key="7">
    <source>
        <dbReference type="ARBA" id="ARBA00023136"/>
    </source>
</evidence>
<evidence type="ECO:0000256" key="9">
    <source>
        <dbReference type="SAM" id="Phobius"/>
    </source>
</evidence>
<dbReference type="SUPFAM" id="SSF81321">
    <property type="entry name" value="Family A G protein-coupled receptor-like"/>
    <property type="match status" value="1"/>
</dbReference>
<dbReference type="Gene3D" id="1.20.1070.10">
    <property type="entry name" value="Rhodopsin 7-helix transmembrane proteins"/>
    <property type="match status" value="1"/>
</dbReference>
<feature type="transmembrane region" description="Helical" evidence="9">
    <location>
        <begin position="38"/>
        <end position="59"/>
    </location>
</feature>
<proteinExistence type="inferred from homology"/>
<evidence type="ECO:0000259" key="10">
    <source>
        <dbReference type="PROSITE" id="PS50262"/>
    </source>
</evidence>
<keyword evidence="8" id="KW-0297">G-protein coupled receptor</keyword>
<evidence type="ECO:0000256" key="5">
    <source>
        <dbReference type="ARBA" id="ARBA00022737"/>
    </source>
</evidence>
<evidence type="ECO:0000256" key="4">
    <source>
        <dbReference type="ARBA" id="ARBA00022692"/>
    </source>
</evidence>
<sequence>MLSTLSSEASVLILFLITLDRYLSIVRPFAEKNSSMNVAYSICGSLWLCSFILAATPLLGPFSSYFDGFYASNGLCLPLHIHNPYDSGWEYSFFLFVLINSCAFIFMCFAYIKMFEVIRDSTLTTRSTQQKQDSILAKRFALVVVTDFLCWAPIVVAKVVGMSGVSIPSELNAWLAVFALPVNSSLNPIIYTITTKLFQQQMGKLTRSFHSRLMRRSPDADQSSSIFRYRTTRSGTGNTSLHSIRQNITAGSRQNKNNFNPNLQAIPMKNIVTLPDPIFNQCENRTHFHPKKSKSRNNKCDDEHSHFTSACSTSFGNLCDLGGIEDLGGNNKSVVVVIRNEGESEIL</sequence>
<keyword evidence="3" id="KW-0433">Leucine-rich repeat</keyword>
<evidence type="ECO:0000256" key="8">
    <source>
        <dbReference type="RuleBase" id="RU000688"/>
    </source>
</evidence>
<dbReference type="PROSITE" id="PS00237">
    <property type="entry name" value="G_PROTEIN_RECEP_F1_1"/>
    <property type="match status" value="1"/>
</dbReference>
<dbReference type="InterPro" id="IPR017452">
    <property type="entry name" value="GPCR_Rhodpsn_7TM"/>
</dbReference>
<dbReference type="PROSITE" id="PS50262">
    <property type="entry name" value="G_PROTEIN_RECEP_F1_2"/>
    <property type="match status" value="1"/>
</dbReference>
<keyword evidence="4 8" id="KW-0812">Transmembrane</keyword>
<dbReference type="InterPro" id="IPR000276">
    <property type="entry name" value="GPCR_Rhodpsn"/>
</dbReference>
<evidence type="ECO:0000256" key="2">
    <source>
        <dbReference type="ARBA" id="ARBA00010663"/>
    </source>
</evidence>
<dbReference type="AlphaFoldDB" id="A0A226ET46"/>
<keyword evidence="5" id="KW-0677">Repeat</keyword>
<dbReference type="OrthoDB" id="2101615at2759"/>
<dbReference type="GO" id="GO:0005886">
    <property type="term" value="C:plasma membrane"/>
    <property type="evidence" value="ECO:0007669"/>
    <property type="project" value="TreeGrafter"/>
</dbReference>
<keyword evidence="7 9" id="KW-0472">Membrane</keyword>
<comment type="similarity">
    <text evidence="2 8">Belongs to the G-protein coupled receptor 1 family.</text>
</comment>
<dbReference type="Proteomes" id="UP000198287">
    <property type="component" value="Unassembled WGS sequence"/>
</dbReference>
<dbReference type="OMA" id="VSAINIC"/>
<dbReference type="EMBL" id="LNIX01000002">
    <property type="protein sequence ID" value="OXA60785.1"/>
    <property type="molecule type" value="Genomic_DNA"/>
</dbReference>
<dbReference type="GO" id="GO:0008528">
    <property type="term" value="F:G protein-coupled peptide receptor activity"/>
    <property type="evidence" value="ECO:0007669"/>
    <property type="project" value="TreeGrafter"/>
</dbReference>
<accession>A0A226ET46</accession>
<evidence type="ECO:0000313" key="12">
    <source>
        <dbReference type="Proteomes" id="UP000198287"/>
    </source>
</evidence>
<dbReference type="PANTHER" id="PTHR24372">
    <property type="entry name" value="GLYCOPROTEIN HORMONE RECEPTOR"/>
    <property type="match status" value="1"/>
</dbReference>
<dbReference type="GO" id="GO:0009755">
    <property type="term" value="P:hormone-mediated signaling pathway"/>
    <property type="evidence" value="ECO:0007669"/>
    <property type="project" value="TreeGrafter"/>
</dbReference>